<dbReference type="EMBL" id="BARW01026398">
    <property type="protein sequence ID" value="GAJ05015.1"/>
    <property type="molecule type" value="Genomic_DNA"/>
</dbReference>
<dbReference type="AlphaFoldDB" id="X1VEF8"/>
<organism evidence="1">
    <name type="scientific">marine sediment metagenome</name>
    <dbReference type="NCBI Taxonomy" id="412755"/>
    <lineage>
        <taxon>unclassified sequences</taxon>
        <taxon>metagenomes</taxon>
        <taxon>ecological metagenomes</taxon>
    </lineage>
</organism>
<reference evidence="1" key="1">
    <citation type="journal article" date="2014" name="Front. Microbiol.">
        <title>High frequency of phylogenetically diverse reductive dehalogenase-homologous genes in deep subseafloor sedimentary metagenomes.</title>
        <authorList>
            <person name="Kawai M."/>
            <person name="Futagami T."/>
            <person name="Toyoda A."/>
            <person name="Takaki Y."/>
            <person name="Nishi S."/>
            <person name="Hori S."/>
            <person name="Arai W."/>
            <person name="Tsubouchi T."/>
            <person name="Morono Y."/>
            <person name="Uchiyama I."/>
            <person name="Ito T."/>
            <person name="Fujiyama A."/>
            <person name="Inagaki F."/>
            <person name="Takami H."/>
        </authorList>
    </citation>
    <scope>NUCLEOTIDE SEQUENCE</scope>
    <source>
        <strain evidence="1">Expedition CK06-06</strain>
    </source>
</reference>
<evidence type="ECO:0000313" key="1">
    <source>
        <dbReference type="EMBL" id="GAJ05015.1"/>
    </source>
</evidence>
<sequence>MSIINIMKIIASVSVELIVDDTELLEDAQQRAIDTLVDSLDSWINDNGIPPIIKIEYSIPSINEDENNIFLN</sequence>
<proteinExistence type="predicted"/>
<accession>X1VEF8</accession>
<gene>
    <name evidence="1" type="ORF">S12H4_43067</name>
</gene>
<protein>
    <submittedName>
        <fullName evidence="1">Uncharacterized protein</fullName>
    </submittedName>
</protein>
<name>X1VEF8_9ZZZZ</name>
<comment type="caution">
    <text evidence="1">The sequence shown here is derived from an EMBL/GenBank/DDBJ whole genome shotgun (WGS) entry which is preliminary data.</text>
</comment>